<dbReference type="Proteomes" id="UP000269396">
    <property type="component" value="Unassembled WGS sequence"/>
</dbReference>
<evidence type="ECO:0000313" key="1">
    <source>
        <dbReference type="EMBL" id="VDP46028.1"/>
    </source>
</evidence>
<accession>A0A183P2W4</accession>
<evidence type="ECO:0000313" key="2">
    <source>
        <dbReference type="Proteomes" id="UP000269396"/>
    </source>
</evidence>
<sequence length="84" mass="9407">MQEKMARVAEESASVGLSIQKDESKILRYNTACTNPVTTDGEYLEYVKIVTYLGGIIDEHGESDANMKAWICKARTAYLQMNNV</sequence>
<dbReference type="AlphaFoldDB" id="A0A183P2W4"/>
<name>A0A183P2W4_9TREM</name>
<protein>
    <submittedName>
        <fullName evidence="1">Uncharacterized protein</fullName>
    </submittedName>
</protein>
<reference evidence="1 2" key="1">
    <citation type="submission" date="2018-11" db="EMBL/GenBank/DDBJ databases">
        <authorList>
            <consortium name="Pathogen Informatics"/>
        </authorList>
    </citation>
    <scope>NUCLEOTIDE SEQUENCE [LARGE SCALE GENOMIC DNA]</scope>
    <source>
        <strain>Denwood</strain>
        <strain evidence="2">Zambia</strain>
    </source>
</reference>
<proteinExistence type="predicted"/>
<dbReference type="EMBL" id="UZAL01029114">
    <property type="protein sequence ID" value="VDP46028.1"/>
    <property type="molecule type" value="Genomic_DNA"/>
</dbReference>
<gene>
    <name evidence="1" type="ORF">SMTD_LOCUS8700</name>
</gene>
<keyword evidence="2" id="KW-1185">Reference proteome</keyword>
<organism evidence="1 2">
    <name type="scientific">Schistosoma mattheei</name>
    <dbReference type="NCBI Taxonomy" id="31246"/>
    <lineage>
        <taxon>Eukaryota</taxon>
        <taxon>Metazoa</taxon>
        <taxon>Spiralia</taxon>
        <taxon>Lophotrochozoa</taxon>
        <taxon>Platyhelminthes</taxon>
        <taxon>Trematoda</taxon>
        <taxon>Digenea</taxon>
        <taxon>Strigeidida</taxon>
        <taxon>Schistosomatoidea</taxon>
        <taxon>Schistosomatidae</taxon>
        <taxon>Schistosoma</taxon>
    </lineage>
</organism>